<dbReference type="eggNOG" id="COG2389">
    <property type="taxonomic scope" value="Bacteria"/>
</dbReference>
<organism evidence="3 4">
    <name type="scientific">Crinalium epipsammum PCC 9333</name>
    <dbReference type="NCBI Taxonomy" id="1173022"/>
    <lineage>
        <taxon>Bacteria</taxon>
        <taxon>Bacillati</taxon>
        <taxon>Cyanobacteriota</taxon>
        <taxon>Cyanophyceae</taxon>
        <taxon>Gomontiellales</taxon>
        <taxon>Gomontiellaceae</taxon>
        <taxon>Crinalium</taxon>
    </lineage>
</organism>
<feature type="transmembrane region" description="Helical" evidence="2">
    <location>
        <begin position="92"/>
        <end position="118"/>
    </location>
</feature>
<reference evidence="3 4" key="1">
    <citation type="submission" date="2012-06" db="EMBL/GenBank/DDBJ databases">
        <title>Finished chromosome of genome of Crinalium epipsammum PCC 9333.</title>
        <authorList>
            <consortium name="US DOE Joint Genome Institute"/>
            <person name="Gugger M."/>
            <person name="Coursin T."/>
            <person name="Rippka R."/>
            <person name="Tandeau De Marsac N."/>
            <person name="Huntemann M."/>
            <person name="Wei C.-L."/>
            <person name="Han J."/>
            <person name="Detter J.C."/>
            <person name="Han C."/>
            <person name="Tapia R."/>
            <person name="Davenport K."/>
            <person name="Daligault H."/>
            <person name="Erkkila T."/>
            <person name="Gu W."/>
            <person name="Munk A.C.C."/>
            <person name="Teshima H."/>
            <person name="Xu Y."/>
            <person name="Chain P."/>
            <person name="Chen A."/>
            <person name="Krypides N."/>
            <person name="Mavromatis K."/>
            <person name="Markowitz V."/>
            <person name="Szeto E."/>
            <person name="Ivanova N."/>
            <person name="Mikhailova N."/>
            <person name="Ovchinnikova G."/>
            <person name="Pagani I."/>
            <person name="Pati A."/>
            <person name="Goodwin L."/>
            <person name="Peters L."/>
            <person name="Pitluck S."/>
            <person name="Woyke T."/>
            <person name="Kerfeld C."/>
        </authorList>
    </citation>
    <scope>NUCLEOTIDE SEQUENCE [LARGE SCALE GENOMIC DNA]</scope>
    <source>
        <strain evidence="3 4">PCC 9333</strain>
    </source>
</reference>
<name>K9VXZ1_9CYAN</name>
<dbReference type="HOGENOM" id="CLU_111923_0_0_3"/>
<dbReference type="PANTHER" id="PTHR39085">
    <property type="entry name" value="SLL0924 PROTEIN"/>
    <property type="match status" value="1"/>
</dbReference>
<keyword evidence="2" id="KW-0472">Membrane</keyword>
<protein>
    <recommendedName>
        <fullName evidence="5">Metal-binding protein</fullName>
    </recommendedName>
</protein>
<dbReference type="Pfam" id="PF09988">
    <property type="entry name" value="DUF2227"/>
    <property type="match status" value="1"/>
</dbReference>
<dbReference type="PATRIC" id="fig|1173022.3.peg.1197"/>
<dbReference type="STRING" id="1173022.Cri9333_1106"/>
<dbReference type="InterPro" id="IPR019250">
    <property type="entry name" value="DUF2227_metal-bd"/>
</dbReference>
<accession>K9VXZ1</accession>
<dbReference type="KEGG" id="cep:Cri9333_1106"/>
<gene>
    <name evidence="3" type="ORF">Cri9333_1106</name>
</gene>
<proteinExistence type="predicted"/>
<feature type="transmembrane region" description="Helical" evidence="2">
    <location>
        <begin position="7"/>
        <end position="25"/>
    </location>
</feature>
<evidence type="ECO:0000256" key="1">
    <source>
        <dbReference type="SAM" id="MobiDB-lite"/>
    </source>
</evidence>
<evidence type="ECO:0000313" key="4">
    <source>
        <dbReference type="Proteomes" id="UP000010472"/>
    </source>
</evidence>
<keyword evidence="4" id="KW-1185">Reference proteome</keyword>
<evidence type="ECO:0000313" key="3">
    <source>
        <dbReference type="EMBL" id="AFZ12015.1"/>
    </source>
</evidence>
<dbReference type="AlphaFoldDB" id="K9VXZ1"/>
<evidence type="ECO:0000256" key="2">
    <source>
        <dbReference type="SAM" id="Phobius"/>
    </source>
</evidence>
<evidence type="ECO:0008006" key="5">
    <source>
        <dbReference type="Google" id="ProtNLM"/>
    </source>
</evidence>
<dbReference type="EMBL" id="CP003620">
    <property type="protein sequence ID" value="AFZ12015.1"/>
    <property type="molecule type" value="Genomic_DNA"/>
</dbReference>
<dbReference type="RefSeq" id="WP_015202137.1">
    <property type="nucleotide sequence ID" value="NC_019753.1"/>
</dbReference>
<dbReference type="PANTHER" id="PTHR39085:SF1">
    <property type="entry name" value="SLL0924 PROTEIN"/>
    <property type="match status" value="1"/>
</dbReference>
<dbReference type="Proteomes" id="UP000010472">
    <property type="component" value="Chromosome"/>
</dbReference>
<dbReference type="OrthoDB" id="69351at2"/>
<feature type="region of interest" description="Disordered" evidence="1">
    <location>
        <begin position="175"/>
        <end position="208"/>
    </location>
</feature>
<keyword evidence="2" id="KW-0812">Transmembrane</keyword>
<sequence length="208" mass="23923">MPSGRTHDRITLWLLPVVTVLTYGLTRSGDLTLILAGSFLFAGLMFGPDLDIHSRQFIRWGWFRWIWIPYQKALNHRSVFSHGLIIGTIIRVLYITNLVLVLTLLFLVVTNLLLGWQWNWQRLAEDGVRSLFQHSAEFIALFVGMELGSMSHSFSDWGGSAYKRYQKGGWQAVLPKAKKRRVTSKRKSPGRKVGKRTAKTQRTPRKKL</sequence>
<keyword evidence="2" id="KW-1133">Transmembrane helix</keyword>
<feature type="compositionally biased region" description="Basic residues" evidence="1">
    <location>
        <begin position="176"/>
        <end position="208"/>
    </location>
</feature>